<gene>
    <name evidence="1" type="ORF">H5410_027952</name>
</gene>
<name>A0A9J5Z4V1_SOLCO</name>
<dbReference type="Proteomes" id="UP000824120">
    <property type="component" value="Chromosome 5"/>
</dbReference>
<dbReference type="AlphaFoldDB" id="A0A9J5Z4V1"/>
<organism evidence="1 2">
    <name type="scientific">Solanum commersonii</name>
    <name type="common">Commerson's wild potato</name>
    <name type="synonym">Commerson's nightshade</name>
    <dbReference type="NCBI Taxonomy" id="4109"/>
    <lineage>
        <taxon>Eukaryota</taxon>
        <taxon>Viridiplantae</taxon>
        <taxon>Streptophyta</taxon>
        <taxon>Embryophyta</taxon>
        <taxon>Tracheophyta</taxon>
        <taxon>Spermatophyta</taxon>
        <taxon>Magnoliopsida</taxon>
        <taxon>eudicotyledons</taxon>
        <taxon>Gunneridae</taxon>
        <taxon>Pentapetalae</taxon>
        <taxon>asterids</taxon>
        <taxon>lamiids</taxon>
        <taxon>Solanales</taxon>
        <taxon>Solanaceae</taxon>
        <taxon>Solanoideae</taxon>
        <taxon>Solaneae</taxon>
        <taxon>Solanum</taxon>
    </lineage>
</organism>
<comment type="caution">
    <text evidence="1">The sequence shown here is derived from an EMBL/GenBank/DDBJ whole genome shotgun (WGS) entry which is preliminary data.</text>
</comment>
<evidence type="ECO:0000313" key="1">
    <source>
        <dbReference type="EMBL" id="KAG5606460.1"/>
    </source>
</evidence>
<evidence type="ECO:0000313" key="2">
    <source>
        <dbReference type="Proteomes" id="UP000824120"/>
    </source>
</evidence>
<protein>
    <submittedName>
        <fullName evidence="1">Uncharacterized protein</fullName>
    </submittedName>
</protein>
<reference evidence="1 2" key="1">
    <citation type="submission" date="2020-09" db="EMBL/GenBank/DDBJ databases">
        <title>De no assembly of potato wild relative species, Solanum commersonii.</title>
        <authorList>
            <person name="Cho K."/>
        </authorList>
    </citation>
    <scope>NUCLEOTIDE SEQUENCE [LARGE SCALE GENOMIC DNA]</scope>
    <source>
        <strain evidence="1">LZ3.2</strain>
        <tissue evidence="1">Leaf</tissue>
    </source>
</reference>
<keyword evidence="2" id="KW-1185">Reference proteome</keyword>
<accession>A0A9J5Z4V1</accession>
<sequence>MKSLKILQIRNFDCDRYPWKSLSKTFEHKRLVHLNLSFETIGRIKPKLHIHMGYSEIIEEPSFIMYQTHITKLNLSSMKKPCSSSK</sequence>
<proteinExistence type="predicted"/>
<dbReference type="EMBL" id="JACXVP010000005">
    <property type="protein sequence ID" value="KAG5606460.1"/>
    <property type="molecule type" value="Genomic_DNA"/>
</dbReference>